<organism evidence="2 3">
    <name type="scientific">Macrophomina phaseolina</name>
    <dbReference type="NCBI Taxonomy" id="35725"/>
    <lineage>
        <taxon>Eukaryota</taxon>
        <taxon>Fungi</taxon>
        <taxon>Dikarya</taxon>
        <taxon>Ascomycota</taxon>
        <taxon>Pezizomycotina</taxon>
        <taxon>Dothideomycetes</taxon>
        <taxon>Dothideomycetes incertae sedis</taxon>
        <taxon>Botryosphaeriales</taxon>
        <taxon>Botryosphaeriaceae</taxon>
        <taxon>Macrophomina</taxon>
    </lineage>
</organism>
<feature type="compositionally biased region" description="Basic and acidic residues" evidence="1">
    <location>
        <begin position="357"/>
        <end position="366"/>
    </location>
</feature>
<feature type="compositionally biased region" description="Basic and acidic residues" evidence="1">
    <location>
        <begin position="268"/>
        <end position="289"/>
    </location>
</feature>
<accession>A0ABQ8GPL0</accession>
<feature type="compositionally biased region" description="Basic and acidic residues" evidence="1">
    <location>
        <begin position="227"/>
        <end position="239"/>
    </location>
</feature>
<feature type="compositionally biased region" description="Basic and acidic residues" evidence="1">
    <location>
        <begin position="532"/>
        <end position="541"/>
    </location>
</feature>
<feature type="compositionally biased region" description="Gly residues" evidence="1">
    <location>
        <begin position="485"/>
        <end position="494"/>
    </location>
</feature>
<feature type="compositionally biased region" description="Polar residues" evidence="1">
    <location>
        <begin position="177"/>
        <end position="188"/>
    </location>
</feature>
<protein>
    <submittedName>
        <fullName evidence="2">Uncharacterized protein</fullName>
    </submittedName>
</protein>
<feature type="region of interest" description="Disordered" evidence="1">
    <location>
        <begin position="156"/>
        <end position="456"/>
    </location>
</feature>
<feature type="compositionally biased region" description="Basic and acidic residues" evidence="1">
    <location>
        <begin position="396"/>
        <end position="408"/>
    </location>
</feature>
<reference evidence="2 3" key="1">
    <citation type="journal article" date="2021" name="Nat. Commun.">
        <title>Genetic determinants of endophytism in the Arabidopsis root mycobiome.</title>
        <authorList>
            <person name="Mesny F."/>
            <person name="Miyauchi S."/>
            <person name="Thiergart T."/>
            <person name="Pickel B."/>
            <person name="Atanasova L."/>
            <person name="Karlsson M."/>
            <person name="Huettel B."/>
            <person name="Barry K.W."/>
            <person name="Haridas S."/>
            <person name="Chen C."/>
            <person name="Bauer D."/>
            <person name="Andreopoulos W."/>
            <person name="Pangilinan J."/>
            <person name="LaButti K."/>
            <person name="Riley R."/>
            <person name="Lipzen A."/>
            <person name="Clum A."/>
            <person name="Drula E."/>
            <person name="Henrissat B."/>
            <person name="Kohler A."/>
            <person name="Grigoriev I.V."/>
            <person name="Martin F.M."/>
            <person name="Hacquard S."/>
        </authorList>
    </citation>
    <scope>NUCLEOTIDE SEQUENCE [LARGE SCALE GENOMIC DNA]</scope>
    <source>
        <strain evidence="2 3">MPI-SDFR-AT-0080</strain>
    </source>
</reference>
<feature type="region of interest" description="Disordered" evidence="1">
    <location>
        <begin position="472"/>
        <end position="541"/>
    </location>
</feature>
<name>A0ABQ8GPL0_9PEZI</name>
<dbReference type="EMBL" id="JAGTJR010000005">
    <property type="protein sequence ID" value="KAH7060559.1"/>
    <property type="molecule type" value="Genomic_DNA"/>
</dbReference>
<proteinExistence type="predicted"/>
<sequence>MALSQAYQSFLAAPATSALAPGASIHYVPTTTTVNEPTAILKHFAAQGKLLKKKAEKALSSIESSNGLCLDVETTLELVNGGGAYLPGLDDNFIADRTIHIVQFDAQHKITSIRLHWDQASLLKQVDVIGARARNWPIREAKDQIRIITACAAGAPATSGASSRRNTSAGDSEEGSRPQTSRSNTSVTGDPHASLALFEPREDEERPQTPSEYSVERVKSVKPAPRQLHEIISPEHQAPERSASPAKAGAAKHFHPIRLFDEPGEQQENGKAERGSLKPNPKKYEHFDFGEGEEAPQADQRPTSKSKKHTSQWDFESFATPEQTRTKVLPQHTKQFGWSDDEDAEDSPVKRPVVHQPRKDARTHFDFDDEATPQANKIKHVSGKGSQHNKGLGLYKELDAHGGEHSHNDGPLSDVSKNVNNEKRAKVFGSSFDITDESPNPSHISARPGDENANKLPETKKKVLKSLDPNWELAEPAVPKERGINIGGDGMGGKKGTRRDWLFGDDEVEQEPETRSITGRKLNTKQRNVNQHSEKGSFWDF</sequence>
<gene>
    <name evidence="2" type="ORF">B0J12DRAFT_565676</name>
</gene>
<dbReference type="Proteomes" id="UP000774617">
    <property type="component" value="Unassembled WGS sequence"/>
</dbReference>
<evidence type="ECO:0000313" key="2">
    <source>
        <dbReference type="EMBL" id="KAH7060559.1"/>
    </source>
</evidence>
<evidence type="ECO:0000256" key="1">
    <source>
        <dbReference type="SAM" id="MobiDB-lite"/>
    </source>
</evidence>
<evidence type="ECO:0000313" key="3">
    <source>
        <dbReference type="Proteomes" id="UP000774617"/>
    </source>
</evidence>
<comment type="caution">
    <text evidence="2">The sequence shown here is derived from an EMBL/GenBank/DDBJ whole genome shotgun (WGS) entry which is preliminary data.</text>
</comment>
<keyword evidence="3" id="KW-1185">Reference proteome</keyword>